<keyword evidence="6" id="KW-0479">Metal-binding</keyword>
<protein>
    <recommendedName>
        <fullName evidence="3">DNA ligase (NAD(+))</fullName>
        <ecNumber evidence="3">6.5.1.2</ecNumber>
    </recommendedName>
</protein>
<dbReference type="InterPro" id="IPR003583">
    <property type="entry name" value="Hlx-hairpin-Hlx_DNA-bd_motif"/>
</dbReference>
<dbReference type="Pfam" id="PF03119">
    <property type="entry name" value="DNA_ligase_ZBD"/>
    <property type="match status" value="1"/>
</dbReference>
<evidence type="ECO:0000313" key="14">
    <source>
        <dbReference type="EMBL" id="VAW67359.1"/>
    </source>
</evidence>
<dbReference type="SMART" id="SM00532">
    <property type="entry name" value="LIGANc"/>
    <property type="match status" value="1"/>
</dbReference>
<dbReference type="CDD" id="cd00114">
    <property type="entry name" value="LIGANc"/>
    <property type="match status" value="1"/>
</dbReference>
<dbReference type="InterPro" id="IPR001357">
    <property type="entry name" value="BRCT_dom"/>
</dbReference>
<evidence type="ECO:0000256" key="2">
    <source>
        <dbReference type="ARBA" id="ARBA00004067"/>
    </source>
</evidence>
<evidence type="ECO:0000256" key="7">
    <source>
        <dbReference type="ARBA" id="ARBA00022763"/>
    </source>
</evidence>
<keyword evidence="11" id="KW-0234">DNA repair</keyword>
<dbReference type="InterPro" id="IPR041663">
    <property type="entry name" value="DisA/LigA_HHH"/>
</dbReference>
<dbReference type="PROSITE" id="PS01055">
    <property type="entry name" value="DNA_LIGASE_N1"/>
    <property type="match status" value="1"/>
</dbReference>
<dbReference type="PROSITE" id="PS01056">
    <property type="entry name" value="DNA_LIGASE_N2"/>
    <property type="match status" value="1"/>
</dbReference>
<dbReference type="PANTHER" id="PTHR23389">
    <property type="entry name" value="CHROMOSOME TRANSMISSION FIDELITY FACTOR 18"/>
    <property type="match status" value="1"/>
</dbReference>
<dbReference type="SMART" id="SM00278">
    <property type="entry name" value="HhH1"/>
    <property type="match status" value="3"/>
</dbReference>
<dbReference type="InterPro" id="IPR004150">
    <property type="entry name" value="NAD_DNA_ligase_OB"/>
</dbReference>
<dbReference type="EMBL" id="UOFI01000095">
    <property type="protein sequence ID" value="VAW67359.1"/>
    <property type="molecule type" value="Genomic_DNA"/>
</dbReference>
<evidence type="ECO:0000256" key="6">
    <source>
        <dbReference type="ARBA" id="ARBA00022723"/>
    </source>
</evidence>
<comment type="function">
    <text evidence="2">DNA ligase that catalyzes the formation of phosphodiester linkages between 5'-phosphoryl and 3'-hydroxyl groups in double-stranded DNA using NAD as a coenzyme and as the energy source for the reaction. It is essential for DNA replication and repair of damaged DNA.</text>
</comment>
<dbReference type="EC" id="6.5.1.2" evidence="3"/>
<dbReference type="FunFam" id="2.40.50.140:FF:000012">
    <property type="entry name" value="DNA ligase"/>
    <property type="match status" value="1"/>
</dbReference>
<evidence type="ECO:0000256" key="10">
    <source>
        <dbReference type="ARBA" id="ARBA00023027"/>
    </source>
</evidence>
<dbReference type="GO" id="GO:0003677">
    <property type="term" value="F:DNA binding"/>
    <property type="evidence" value="ECO:0007669"/>
    <property type="project" value="InterPro"/>
</dbReference>
<dbReference type="InterPro" id="IPR004149">
    <property type="entry name" value="Znf_DNAligase_C4"/>
</dbReference>
<dbReference type="InterPro" id="IPR036420">
    <property type="entry name" value="BRCT_dom_sf"/>
</dbReference>
<dbReference type="Pfam" id="PF03120">
    <property type="entry name" value="OB_DNA_ligase"/>
    <property type="match status" value="1"/>
</dbReference>
<dbReference type="PIRSF" id="PIRSF001604">
    <property type="entry name" value="LigA"/>
    <property type="match status" value="1"/>
</dbReference>
<dbReference type="SMART" id="SM00292">
    <property type="entry name" value="BRCT"/>
    <property type="match status" value="1"/>
</dbReference>
<dbReference type="SUPFAM" id="SSF56091">
    <property type="entry name" value="DNA ligase/mRNA capping enzyme, catalytic domain"/>
    <property type="match status" value="1"/>
</dbReference>
<evidence type="ECO:0000256" key="4">
    <source>
        <dbReference type="ARBA" id="ARBA00022598"/>
    </source>
</evidence>
<dbReference type="HAMAP" id="MF_01588">
    <property type="entry name" value="DNA_ligase_A"/>
    <property type="match status" value="1"/>
</dbReference>
<dbReference type="SUPFAM" id="SSF50249">
    <property type="entry name" value="Nucleic acid-binding proteins"/>
    <property type="match status" value="1"/>
</dbReference>
<organism evidence="14">
    <name type="scientific">hydrothermal vent metagenome</name>
    <dbReference type="NCBI Taxonomy" id="652676"/>
    <lineage>
        <taxon>unclassified sequences</taxon>
        <taxon>metagenomes</taxon>
        <taxon>ecological metagenomes</taxon>
    </lineage>
</organism>
<dbReference type="Gene3D" id="6.20.10.30">
    <property type="match status" value="1"/>
</dbReference>
<evidence type="ECO:0000256" key="3">
    <source>
        <dbReference type="ARBA" id="ARBA00012722"/>
    </source>
</evidence>
<dbReference type="NCBIfam" id="TIGR00575">
    <property type="entry name" value="dnlj"/>
    <property type="match status" value="1"/>
</dbReference>
<evidence type="ECO:0000256" key="9">
    <source>
        <dbReference type="ARBA" id="ARBA00022842"/>
    </source>
</evidence>
<dbReference type="SUPFAM" id="SSF52113">
    <property type="entry name" value="BRCT domain"/>
    <property type="match status" value="1"/>
</dbReference>
<dbReference type="GO" id="GO:0003911">
    <property type="term" value="F:DNA ligase (NAD+) activity"/>
    <property type="evidence" value="ECO:0007669"/>
    <property type="project" value="UniProtKB-EC"/>
</dbReference>
<dbReference type="SUPFAM" id="SSF47781">
    <property type="entry name" value="RuvA domain 2-like"/>
    <property type="match status" value="1"/>
</dbReference>
<dbReference type="Pfam" id="PF00533">
    <property type="entry name" value="BRCT"/>
    <property type="match status" value="1"/>
</dbReference>
<dbReference type="InterPro" id="IPR018239">
    <property type="entry name" value="DNA_ligase_AS"/>
</dbReference>
<evidence type="ECO:0000259" key="13">
    <source>
        <dbReference type="PROSITE" id="PS50172"/>
    </source>
</evidence>
<dbReference type="Gene3D" id="2.40.50.140">
    <property type="entry name" value="Nucleic acid-binding proteins"/>
    <property type="match status" value="1"/>
</dbReference>
<comment type="cofactor">
    <cofactor evidence="1">
        <name>Mg(2+)</name>
        <dbReference type="ChEBI" id="CHEBI:18420"/>
    </cofactor>
</comment>
<dbReference type="PROSITE" id="PS50172">
    <property type="entry name" value="BRCT"/>
    <property type="match status" value="1"/>
</dbReference>
<dbReference type="GO" id="GO:0005829">
    <property type="term" value="C:cytosol"/>
    <property type="evidence" value="ECO:0007669"/>
    <property type="project" value="TreeGrafter"/>
</dbReference>
<dbReference type="CDD" id="cd17748">
    <property type="entry name" value="BRCT_DNA_ligase_like"/>
    <property type="match status" value="1"/>
</dbReference>
<dbReference type="GO" id="GO:0046872">
    <property type="term" value="F:metal ion binding"/>
    <property type="evidence" value="ECO:0007669"/>
    <property type="project" value="UniProtKB-KW"/>
</dbReference>
<dbReference type="NCBIfam" id="NF005932">
    <property type="entry name" value="PRK07956.1"/>
    <property type="match status" value="1"/>
</dbReference>
<accession>A0A3B0XZQ7</accession>
<dbReference type="GO" id="GO:0006260">
    <property type="term" value="P:DNA replication"/>
    <property type="evidence" value="ECO:0007669"/>
    <property type="project" value="UniProtKB-KW"/>
</dbReference>
<dbReference type="InterPro" id="IPR013840">
    <property type="entry name" value="DNAligase_N"/>
</dbReference>
<keyword evidence="4 14" id="KW-0436">Ligase</keyword>
<dbReference type="InterPro" id="IPR001679">
    <property type="entry name" value="DNA_ligase"/>
</dbReference>
<keyword evidence="9" id="KW-0460">Magnesium</keyword>
<sequence>MSDKKQAGKQITKLCDQLNHHSYQYYVLDDPDIPDVAYDRLYRKLQALEAQYPELVTADSPTQRVGDKPLQGFSQVKHEVPMLSLDNVFNEEELSEFNKRILQRLDREEDILFAAEPKLDGLAVSLLYENGLLVRAGTRGDGTTGEDITQNIRTIHSIPLKLLGDNIPQLLEVRGEVFMPKAGFEKLNQLARENDEKVFVNPRNAAAGSLRQLDPRITATRPLAMYCYAVGKIEGAPQLETHSEMLDQLQQWGLPLCKERKIVEGVAGCLNYFNELSVSRNDLSYEIDGIVYKVNSLKLQQELGFVSKAPRWAIAHKFPAQEEITRVNGIDFQVGRTGALTPVARLEPVFVGGVTVSNATLHNMDEVNRKDVRVGDKVIVRRAGDVIPEVVKVVPDARQQRAEKVQLPATCPVCDSEVEQLEGESTARCSGGLFCSAQRKEAIKHFASRKALDVDGLGDKIVEQLVDAGLIENIDDLFSIKAEKISQMERMGDKSAQNLVDALQQSKHTTLAKFIYSLGIREVGEATARSLAQYFTTLEAIKSADEETLQQVDDVGPVVAAHIVCFFKQPHNLEVINKLMLAGIHWDEIEAAEEKQQTLQGKTFVLTGTLTEMTRDELKKMLQDRGAKVSGSVSKKTSYVVAGDKAGSKLIKAEQLGVEILDESGVMKILSEENNDQ</sequence>
<name>A0A3B0XZQ7_9ZZZZ</name>
<dbReference type="InterPro" id="IPR010994">
    <property type="entry name" value="RuvA_2-like"/>
</dbReference>
<evidence type="ECO:0000256" key="8">
    <source>
        <dbReference type="ARBA" id="ARBA00022833"/>
    </source>
</evidence>
<keyword evidence="7" id="KW-0227">DNA damage</keyword>
<dbReference type="FunFam" id="3.30.470.30:FF:000001">
    <property type="entry name" value="DNA ligase"/>
    <property type="match status" value="1"/>
</dbReference>
<evidence type="ECO:0000256" key="12">
    <source>
        <dbReference type="ARBA" id="ARBA00034005"/>
    </source>
</evidence>
<dbReference type="InterPro" id="IPR013839">
    <property type="entry name" value="DNAligase_adenylation"/>
</dbReference>
<dbReference type="PANTHER" id="PTHR23389:SF9">
    <property type="entry name" value="DNA LIGASE"/>
    <property type="match status" value="1"/>
</dbReference>
<dbReference type="InterPro" id="IPR012340">
    <property type="entry name" value="NA-bd_OB-fold"/>
</dbReference>
<dbReference type="AlphaFoldDB" id="A0A3B0XZQ7"/>
<evidence type="ECO:0000256" key="11">
    <source>
        <dbReference type="ARBA" id="ARBA00023204"/>
    </source>
</evidence>
<evidence type="ECO:0000256" key="5">
    <source>
        <dbReference type="ARBA" id="ARBA00022705"/>
    </source>
</evidence>
<dbReference type="InterPro" id="IPR033136">
    <property type="entry name" value="DNA_ligase_CS"/>
</dbReference>
<comment type="catalytic activity">
    <reaction evidence="12">
        <text>NAD(+) + (deoxyribonucleotide)n-3'-hydroxyl + 5'-phospho-(deoxyribonucleotide)m = (deoxyribonucleotide)n+m + AMP + beta-nicotinamide D-nucleotide.</text>
        <dbReference type="EC" id="6.5.1.2"/>
    </reaction>
</comment>
<dbReference type="FunFam" id="3.40.50.10190:FF:000054">
    <property type="entry name" value="DNA ligase"/>
    <property type="match status" value="1"/>
</dbReference>
<dbReference type="GO" id="GO:0006281">
    <property type="term" value="P:DNA repair"/>
    <property type="evidence" value="ECO:0007669"/>
    <property type="project" value="UniProtKB-KW"/>
</dbReference>
<dbReference type="Pfam" id="PF14520">
    <property type="entry name" value="HHH_5"/>
    <property type="match status" value="1"/>
</dbReference>
<dbReference type="FunFam" id="1.10.150.20:FF:000006">
    <property type="entry name" value="DNA ligase"/>
    <property type="match status" value="1"/>
</dbReference>
<evidence type="ECO:0000256" key="1">
    <source>
        <dbReference type="ARBA" id="ARBA00001946"/>
    </source>
</evidence>
<dbReference type="Gene3D" id="3.40.50.10190">
    <property type="entry name" value="BRCT domain"/>
    <property type="match status" value="1"/>
</dbReference>
<keyword evidence="10" id="KW-0520">NAD</keyword>
<keyword evidence="5" id="KW-0235">DNA replication</keyword>
<proteinExistence type="inferred from homology"/>
<feature type="domain" description="BRCT" evidence="13">
    <location>
        <begin position="594"/>
        <end position="677"/>
    </location>
</feature>
<dbReference type="Pfam" id="PF01653">
    <property type="entry name" value="DNA_ligase_aden"/>
    <property type="match status" value="1"/>
</dbReference>
<dbReference type="FunFam" id="1.10.150.20:FF:000007">
    <property type="entry name" value="DNA ligase"/>
    <property type="match status" value="1"/>
</dbReference>
<gene>
    <name evidence="14" type="ORF">MNBD_GAMMA09-2625</name>
</gene>
<dbReference type="Gene3D" id="3.30.470.30">
    <property type="entry name" value="DNA ligase/mRNA capping enzyme"/>
    <property type="match status" value="1"/>
</dbReference>
<reference evidence="14" key="1">
    <citation type="submission" date="2018-06" db="EMBL/GenBank/DDBJ databases">
        <authorList>
            <person name="Zhirakovskaya E."/>
        </authorList>
    </citation>
    <scope>NUCLEOTIDE SEQUENCE</scope>
</reference>
<dbReference type="Gene3D" id="1.10.287.610">
    <property type="entry name" value="Helix hairpin bin"/>
    <property type="match status" value="1"/>
</dbReference>
<dbReference type="Gene3D" id="1.10.150.20">
    <property type="entry name" value="5' to 3' exonuclease, C-terminal subdomain"/>
    <property type="match status" value="2"/>
</dbReference>
<dbReference type="FunFam" id="1.10.287.610:FF:000002">
    <property type="entry name" value="DNA ligase"/>
    <property type="match status" value="1"/>
</dbReference>
<dbReference type="Pfam" id="PF12826">
    <property type="entry name" value="HHH_2"/>
    <property type="match status" value="1"/>
</dbReference>
<keyword evidence="8" id="KW-0862">Zinc</keyword>